<protein>
    <submittedName>
        <fullName evidence="7">MFS transporter</fullName>
    </submittedName>
</protein>
<organism evidence="7 8">
    <name type="scientific">Candidatus Rikenella faecigallinarum</name>
    <dbReference type="NCBI Taxonomy" id="2838745"/>
    <lineage>
        <taxon>Bacteria</taxon>
        <taxon>Pseudomonadati</taxon>
        <taxon>Bacteroidota</taxon>
        <taxon>Bacteroidia</taxon>
        <taxon>Bacteroidales</taxon>
        <taxon>Rikenellaceae</taxon>
        <taxon>Rikenella</taxon>
    </lineage>
</organism>
<keyword evidence="4 6" id="KW-1133">Transmembrane helix</keyword>
<evidence type="ECO:0000256" key="3">
    <source>
        <dbReference type="ARBA" id="ARBA00022692"/>
    </source>
</evidence>
<dbReference type="Gene3D" id="1.20.1250.20">
    <property type="entry name" value="MFS general substrate transporter like domains"/>
    <property type="match status" value="2"/>
</dbReference>
<dbReference type="Proteomes" id="UP000823926">
    <property type="component" value="Unassembled WGS sequence"/>
</dbReference>
<dbReference type="GO" id="GO:0005886">
    <property type="term" value="C:plasma membrane"/>
    <property type="evidence" value="ECO:0007669"/>
    <property type="project" value="UniProtKB-SubCell"/>
</dbReference>
<keyword evidence="5 6" id="KW-0472">Membrane</keyword>
<reference evidence="7" key="2">
    <citation type="submission" date="2021-04" db="EMBL/GenBank/DDBJ databases">
        <authorList>
            <person name="Gilroy R."/>
        </authorList>
    </citation>
    <scope>NUCLEOTIDE SEQUENCE</scope>
    <source>
        <strain evidence="7">ChiBcec15-1070</strain>
    </source>
</reference>
<feature type="transmembrane region" description="Helical" evidence="6">
    <location>
        <begin position="331"/>
        <end position="351"/>
    </location>
</feature>
<proteinExistence type="predicted"/>
<evidence type="ECO:0000256" key="5">
    <source>
        <dbReference type="ARBA" id="ARBA00023136"/>
    </source>
</evidence>
<feature type="transmembrane region" description="Helical" evidence="6">
    <location>
        <begin position="172"/>
        <end position="191"/>
    </location>
</feature>
<keyword evidence="3 6" id="KW-0812">Transmembrane</keyword>
<dbReference type="GO" id="GO:0022857">
    <property type="term" value="F:transmembrane transporter activity"/>
    <property type="evidence" value="ECO:0007669"/>
    <property type="project" value="InterPro"/>
</dbReference>
<feature type="transmembrane region" description="Helical" evidence="6">
    <location>
        <begin position="197"/>
        <end position="215"/>
    </location>
</feature>
<name>A0A9D1QFL1_9BACT</name>
<gene>
    <name evidence="7" type="ORF">H9888_07350</name>
</gene>
<feature type="transmembrane region" description="Helical" evidence="6">
    <location>
        <begin position="53"/>
        <end position="72"/>
    </location>
</feature>
<dbReference type="PANTHER" id="PTHR43702">
    <property type="entry name" value="L-FUCOSE-PROTON SYMPORTER"/>
    <property type="match status" value="1"/>
</dbReference>
<dbReference type="AlphaFoldDB" id="A0A9D1QFL1"/>
<evidence type="ECO:0000313" key="7">
    <source>
        <dbReference type="EMBL" id="HIW11295.1"/>
    </source>
</evidence>
<feature type="transmembrane region" description="Helical" evidence="6">
    <location>
        <begin position="278"/>
        <end position="297"/>
    </location>
</feature>
<accession>A0A9D1QFL1</accession>
<evidence type="ECO:0000256" key="4">
    <source>
        <dbReference type="ARBA" id="ARBA00022989"/>
    </source>
</evidence>
<feature type="transmembrane region" description="Helical" evidence="6">
    <location>
        <begin position="309"/>
        <end position="325"/>
    </location>
</feature>
<dbReference type="SUPFAM" id="SSF103473">
    <property type="entry name" value="MFS general substrate transporter"/>
    <property type="match status" value="1"/>
</dbReference>
<evidence type="ECO:0000313" key="8">
    <source>
        <dbReference type="Proteomes" id="UP000823926"/>
    </source>
</evidence>
<evidence type="ECO:0000256" key="1">
    <source>
        <dbReference type="ARBA" id="ARBA00004429"/>
    </source>
</evidence>
<sequence length="422" mass="45132">MTNNQQINYTGPFITMVFLFFIVGFLTVVNQQFQSPLQEALLSNVGGLKNTLAVMVTFAWFLSYPLTGGIGARMVNKHGYKNTMVRALVVVAVGCAIFEASVLLQKFSDGIAIQFGDTSIPYAYFLFLIGAYVVGAGVTIMQVVINPYLIACEVKGTSDVQRQNIGGSSNSIGTTLAPFFVGGIIFGGATVVTLDNLIIPFIAFIVVILLVAFLITKLKLPNIANTTAEGGEKLERSIWSFRHLTLGVIAIFIYVGVEVCVGANLVMNAKAEANWIELAATMGSLYWGGMLVGRLIGSAISKVPARTQLTVTSIAAALLVIGSMLTDCLWLLVAVGLFHSVMWPSTFALAVKGLGKYTSAGSGALMIGVLGGGVMPLLQAALADWWGGDWTATWIIVIIGEVYLLYYALLGSRIRKQDLIAE</sequence>
<feature type="transmembrane region" description="Helical" evidence="6">
    <location>
        <begin position="12"/>
        <end position="33"/>
    </location>
</feature>
<dbReference type="Pfam" id="PF07690">
    <property type="entry name" value="MFS_1"/>
    <property type="match status" value="1"/>
</dbReference>
<feature type="transmembrane region" description="Helical" evidence="6">
    <location>
        <begin position="363"/>
        <end position="386"/>
    </location>
</feature>
<dbReference type="InterPro" id="IPR011701">
    <property type="entry name" value="MFS"/>
</dbReference>
<comment type="subcellular location">
    <subcellularLocation>
        <location evidence="1">Cell inner membrane</location>
        <topology evidence="1">Multi-pass membrane protein</topology>
    </subcellularLocation>
</comment>
<evidence type="ECO:0000256" key="2">
    <source>
        <dbReference type="ARBA" id="ARBA00022475"/>
    </source>
</evidence>
<dbReference type="PANTHER" id="PTHR43702:SF3">
    <property type="entry name" value="PROTEIN TSGA"/>
    <property type="match status" value="1"/>
</dbReference>
<dbReference type="InterPro" id="IPR050375">
    <property type="entry name" value="MFS_TsgA-like"/>
</dbReference>
<keyword evidence="2" id="KW-1003">Cell membrane</keyword>
<feature type="transmembrane region" description="Helical" evidence="6">
    <location>
        <begin position="84"/>
        <end position="104"/>
    </location>
</feature>
<feature type="transmembrane region" description="Helical" evidence="6">
    <location>
        <begin position="392"/>
        <end position="410"/>
    </location>
</feature>
<reference evidence="7" key="1">
    <citation type="journal article" date="2021" name="PeerJ">
        <title>Extensive microbial diversity within the chicken gut microbiome revealed by metagenomics and culture.</title>
        <authorList>
            <person name="Gilroy R."/>
            <person name="Ravi A."/>
            <person name="Getino M."/>
            <person name="Pursley I."/>
            <person name="Horton D.L."/>
            <person name="Alikhan N.F."/>
            <person name="Baker D."/>
            <person name="Gharbi K."/>
            <person name="Hall N."/>
            <person name="Watson M."/>
            <person name="Adriaenssens E.M."/>
            <person name="Foster-Nyarko E."/>
            <person name="Jarju S."/>
            <person name="Secka A."/>
            <person name="Antonio M."/>
            <person name="Oren A."/>
            <person name="Chaudhuri R.R."/>
            <person name="La Ragione R."/>
            <person name="Hildebrand F."/>
            <person name="Pallen M.J."/>
        </authorList>
    </citation>
    <scope>NUCLEOTIDE SEQUENCE</scope>
    <source>
        <strain evidence="7">ChiBcec15-1070</strain>
    </source>
</reference>
<dbReference type="EMBL" id="DXHL01000033">
    <property type="protein sequence ID" value="HIW11295.1"/>
    <property type="molecule type" value="Genomic_DNA"/>
</dbReference>
<feature type="transmembrane region" description="Helical" evidence="6">
    <location>
        <begin position="244"/>
        <end position="266"/>
    </location>
</feature>
<evidence type="ECO:0000256" key="6">
    <source>
        <dbReference type="SAM" id="Phobius"/>
    </source>
</evidence>
<comment type="caution">
    <text evidence="7">The sequence shown here is derived from an EMBL/GenBank/DDBJ whole genome shotgun (WGS) entry which is preliminary data.</text>
</comment>
<dbReference type="InterPro" id="IPR036259">
    <property type="entry name" value="MFS_trans_sf"/>
</dbReference>
<feature type="transmembrane region" description="Helical" evidence="6">
    <location>
        <begin position="124"/>
        <end position="151"/>
    </location>
</feature>